<organism evidence="1">
    <name type="scientific">Arundo donax</name>
    <name type="common">Giant reed</name>
    <name type="synonym">Donax arundinaceus</name>
    <dbReference type="NCBI Taxonomy" id="35708"/>
    <lineage>
        <taxon>Eukaryota</taxon>
        <taxon>Viridiplantae</taxon>
        <taxon>Streptophyta</taxon>
        <taxon>Embryophyta</taxon>
        <taxon>Tracheophyta</taxon>
        <taxon>Spermatophyta</taxon>
        <taxon>Magnoliopsida</taxon>
        <taxon>Liliopsida</taxon>
        <taxon>Poales</taxon>
        <taxon>Poaceae</taxon>
        <taxon>PACMAD clade</taxon>
        <taxon>Arundinoideae</taxon>
        <taxon>Arundineae</taxon>
        <taxon>Arundo</taxon>
    </lineage>
</organism>
<evidence type="ECO:0000313" key="1">
    <source>
        <dbReference type="EMBL" id="JAD58775.1"/>
    </source>
</evidence>
<protein>
    <submittedName>
        <fullName evidence="1">Uncharacterized protein</fullName>
    </submittedName>
</protein>
<dbReference type="EMBL" id="GBRH01239120">
    <property type="protein sequence ID" value="JAD58775.1"/>
    <property type="molecule type" value="Transcribed_RNA"/>
</dbReference>
<reference evidence="1" key="2">
    <citation type="journal article" date="2015" name="Data Brief">
        <title>Shoot transcriptome of the giant reed, Arundo donax.</title>
        <authorList>
            <person name="Barrero R.A."/>
            <person name="Guerrero F.D."/>
            <person name="Moolhuijzen P."/>
            <person name="Goolsby J.A."/>
            <person name="Tidwell J."/>
            <person name="Bellgard S.E."/>
            <person name="Bellgard M.I."/>
        </authorList>
    </citation>
    <scope>NUCLEOTIDE SEQUENCE</scope>
    <source>
        <tissue evidence="1">Shoot tissue taken approximately 20 cm above the soil surface</tissue>
    </source>
</reference>
<proteinExistence type="predicted"/>
<name>A0A0A9BC24_ARUDO</name>
<dbReference type="AlphaFoldDB" id="A0A0A9BC24"/>
<accession>A0A0A9BC24</accession>
<sequence>MTNTSPAIDFTCAYLNKGDNSILYEIANLKCIESQIRSKHYQESGTMCKLRAHAGTRHYLVLMHVDLWKARDNYQE</sequence>
<reference evidence="1" key="1">
    <citation type="submission" date="2014-09" db="EMBL/GenBank/DDBJ databases">
        <authorList>
            <person name="Magalhaes I.L.F."/>
            <person name="Oliveira U."/>
            <person name="Santos F.R."/>
            <person name="Vidigal T.H.D.A."/>
            <person name="Brescovit A.D."/>
            <person name="Santos A.J."/>
        </authorList>
    </citation>
    <scope>NUCLEOTIDE SEQUENCE</scope>
    <source>
        <tissue evidence="1">Shoot tissue taken approximately 20 cm above the soil surface</tissue>
    </source>
</reference>